<feature type="compositionally biased region" description="Basic and acidic residues" evidence="1">
    <location>
        <begin position="15"/>
        <end position="28"/>
    </location>
</feature>
<evidence type="ECO:0000313" key="2">
    <source>
        <dbReference type="EMBL" id="MEJ2863261.1"/>
    </source>
</evidence>
<accession>A0ABU8M7Z3</accession>
<feature type="compositionally biased region" description="Gly residues" evidence="1">
    <location>
        <begin position="86"/>
        <end position="95"/>
    </location>
</feature>
<comment type="caution">
    <text evidence="2">The sequence shown here is derived from an EMBL/GenBank/DDBJ whole genome shotgun (WGS) entry which is preliminary data.</text>
</comment>
<feature type="compositionally biased region" description="Low complexity" evidence="1">
    <location>
        <begin position="126"/>
        <end position="155"/>
    </location>
</feature>
<dbReference type="RefSeq" id="WP_337704632.1">
    <property type="nucleotide sequence ID" value="NZ_JBBEGM010000008.1"/>
</dbReference>
<feature type="compositionally biased region" description="Low complexity" evidence="1">
    <location>
        <begin position="48"/>
        <end position="62"/>
    </location>
</feature>
<keyword evidence="3" id="KW-1185">Reference proteome</keyword>
<feature type="compositionally biased region" description="Low complexity" evidence="1">
    <location>
        <begin position="70"/>
        <end position="85"/>
    </location>
</feature>
<organism evidence="2 3">
    <name type="scientific">Actinomycetospora flava</name>
    <dbReference type="NCBI Taxonomy" id="3129232"/>
    <lineage>
        <taxon>Bacteria</taxon>
        <taxon>Bacillati</taxon>
        <taxon>Actinomycetota</taxon>
        <taxon>Actinomycetes</taxon>
        <taxon>Pseudonocardiales</taxon>
        <taxon>Pseudonocardiaceae</taxon>
        <taxon>Actinomycetospora</taxon>
    </lineage>
</organism>
<name>A0ABU8M7Z3_9PSEU</name>
<feature type="region of interest" description="Disordered" evidence="1">
    <location>
        <begin position="1"/>
        <end position="219"/>
    </location>
</feature>
<proteinExistence type="predicted"/>
<evidence type="ECO:0000256" key="1">
    <source>
        <dbReference type="SAM" id="MobiDB-lite"/>
    </source>
</evidence>
<feature type="compositionally biased region" description="Gly residues" evidence="1">
    <location>
        <begin position="112"/>
        <end position="125"/>
    </location>
</feature>
<reference evidence="2 3" key="1">
    <citation type="submission" date="2024-03" db="EMBL/GenBank/DDBJ databases">
        <title>Actinomycetospora sp. OC33-EN07, a novel actinomycete isolated from wild orchid (Aerides multiflora).</title>
        <authorList>
            <person name="Suriyachadkun C."/>
        </authorList>
    </citation>
    <scope>NUCLEOTIDE SEQUENCE [LARGE SCALE GENOMIC DNA]</scope>
    <source>
        <strain evidence="2 3">OC33-EN07</strain>
    </source>
</reference>
<feature type="compositionally biased region" description="Low complexity" evidence="1">
    <location>
        <begin position="172"/>
        <end position="184"/>
    </location>
</feature>
<evidence type="ECO:0000313" key="3">
    <source>
        <dbReference type="Proteomes" id="UP001369736"/>
    </source>
</evidence>
<protein>
    <submittedName>
        <fullName evidence="2">Uncharacterized protein</fullName>
    </submittedName>
</protein>
<gene>
    <name evidence="2" type="ORF">WCD58_18990</name>
</gene>
<feature type="compositionally biased region" description="Low complexity" evidence="1">
    <location>
        <begin position="96"/>
        <end position="111"/>
    </location>
</feature>
<dbReference type="EMBL" id="JBBEGM010000008">
    <property type="protein sequence ID" value="MEJ2863261.1"/>
    <property type="molecule type" value="Genomic_DNA"/>
</dbReference>
<feature type="compositionally biased region" description="Basic and acidic residues" evidence="1">
    <location>
        <begin position="196"/>
        <end position="208"/>
    </location>
</feature>
<sequence length="297" mass="30842">MSHPEQSRSTGGPQGHERPGGYDEDPRQDLGAQGGVQQWNDHQAPGHAAGPGQDPYGQQPGAGQYGGQPGVDQYGGQPGAQYAEQPGGGQYGGQPGVDQYGGQPGGQYVEQPGGGQYGGQPGGGQAQQHGQHVGEAPPQQYGANQGQPGQAPGQVPGQGGQPGAYPGPPDHGTGAPGEPAGAPGDQHGGHPGARGDGAHDPGDARQPAEHGTIFDSEHATRWRTQWEDVRMAFVDRPRDAVAQADALVGEVLEELSRTFAQQRSALDPNALGGDPSTEEMRRAVQRYREFFDRLLTL</sequence>
<dbReference type="Proteomes" id="UP001369736">
    <property type="component" value="Unassembled WGS sequence"/>
</dbReference>